<dbReference type="Proteomes" id="UP000789525">
    <property type="component" value="Unassembled WGS sequence"/>
</dbReference>
<name>A0ACA9MRI4_9GLOM</name>
<evidence type="ECO:0000313" key="1">
    <source>
        <dbReference type="EMBL" id="CAG8607448.1"/>
    </source>
</evidence>
<evidence type="ECO:0000313" key="2">
    <source>
        <dbReference type="Proteomes" id="UP000789525"/>
    </source>
</evidence>
<reference evidence="1" key="1">
    <citation type="submission" date="2021-06" db="EMBL/GenBank/DDBJ databases">
        <authorList>
            <person name="Kallberg Y."/>
            <person name="Tangrot J."/>
            <person name="Rosling A."/>
        </authorList>
    </citation>
    <scope>NUCLEOTIDE SEQUENCE</scope>
    <source>
        <strain evidence="1">CL356</strain>
    </source>
</reference>
<sequence>MSAAQPNGIPNDQTIDDRAPPVVGINFGPVAKAAQQDYAPDCIANEDGERQIATALSFYGEEVVRRDTSTKDKNLRMPARYTDVAHVKTAAAPVIDHQGEPSFNVQVLEPAPAVPSLQPTPRGSHAATPLQSPPPELAEPTYTTKNLTVSAVATIVIQSLVNSAADFLGQRIQGAVITVPTHFSQEARQALRKSAEAAGVHVLQLLDDAAAASLAYSSLEKPPSRDRTSLILDLGASALDLTLLSIKQGLAHSLASSHTPDIGGDAIDDKLVAFFAKEFTKKTKVQLSPTSTQAADLRALTKLRLAVEHTKRTLSASPGAAACSVESLKDGLDFSGTINRLRFDVEMKGIYAAVADAVKQLLESLNMDNTLLDEVILVGGTALLPGLTSQLANILHDSTEIRSEIDPSQVLSRGAAVQAGVLASLSPNDPLLAAFEEDATVLDAQVTTKALGIYLPQEGSEDGSSEHYIQVIAAETPLPARRTVSFTTHLTEGNENGEVGLEVWEVKDTVKIEKTKLEVDPEDEEEEEPEEIETKERVVEKESFLGSLKLPVVGMRVGKKKKGPLEATIMVTFIVAPNRSVE</sequence>
<comment type="caution">
    <text evidence="1">The sequence shown here is derived from an EMBL/GenBank/DDBJ whole genome shotgun (WGS) entry which is preliminary data.</text>
</comment>
<organism evidence="1 2">
    <name type="scientific">Acaulospora colombiana</name>
    <dbReference type="NCBI Taxonomy" id="27376"/>
    <lineage>
        <taxon>Eukaryota</taxon>
        <taxon>Fungi</taxon>
        <taxon>Fungi incertae sedis</taxon>
        <taxon>Mucoromycota</taxon>
        <taxon>Glomeromycotina</taxon>
        <taxon>Glomeromycetes</taxon>
        <taxon>Diversisporales</taxon>
        <taxon>Acaulosporaceae</taxon>
        <taxon>Acaulospora</taxon>
    </lineage>
</organism>
<proteinExistence type="predicted"/>
<protein>
    <submittedName>
        <fullName evidence="1">15846_t:CDS:1</fullName>
    </submittedName>
</protein>
<feature type="non-terminal residue" evidence="1">
    <location>
        <position position="582"/>
    </location>
</feature>
<keyword evidence="2" id="KW-1185">Reference proteome</keyword>
<accession>A0ACA9MRI4</accession>
<dbReference type="EMBL" id="CAJVPT010014775">
    <property type="protein sequence ID" value="CAG8607448.1"/>
    <property type="molecule type" value="Genomic_DNA"/>
</dbReference>
<gene>
    <name evidence="1" type="ORF">ACOLOM_LOCUS6903</name>
</gene>